<reference evidence="2 3" key="1">
    <citation type="journal article" date="2010" name="BMC Genomics">
        <title>Genome comparison of the epiphytic bacteria Erwinia billingiae and E. tasmaniensis with the pear pathogen E. pyrifoliae.</title>
        <authorList>
            <person name="Kube M."/>
            <person name="Migdoll A.M."/>
            <person name="Gehring I."/>
            <person name="Heitmann K."/>
            <person name="Mayer Y."/>
            <person name="Kuhl H."/>
            <person name="Knaust F."/>
            <person name="Geider K."/>
            <person name="Reinhardt R."/>
        </authorList>
    </citation>
    <scope>NUCLEOTIDE SEQUENCE [LARGE SCALE GENOMIC DNA]</scope>
    <source>
        <strain evidence="2 3">Eb661</strain>
    </source>
</reference>
<accession>D8MVE0</accession>
<dbReference type="RefSeq" id="WP_013203282.1">
    <property type="nucleotide sequence ID" value="NC_014306.1"/>
</dbReference>
<dbReference type="KEGG" id="ebi:EbC_32660"/>
<feature type="region of interest" description="Disordered" evidence="1">
    <location>
        <begin position="78"/>
        <end position="112"/>
    </location>
</feature>
<evidence type="ECO:0008006" key="4">
    <source>
        <dbReference type="Google" id="ProtNLM"/>
    </source>
</evidence>
<feature type="region of interest" description="Disordered" evidence="1">
    <location>
        <begin position="1"/>
        <end position="25"/>
    </location>
</feature>
<dbReference type="Proteomes" id="UP000008793">
    <property type="component" value="Chromosome"/>
</dbReference>
<dbReference type="HOGENOM" id="CLU_140941_2_0_6"/>
<proteinExistence type="predicted"/>
<evidence type="ECO:0000256" key="1">
    <source>
        <dbReference type="SAM" id="MobiDB-lite"/>
    </source>
</evidence>
<dbReference type="EMBL" id="FP236843">
    <property type="protein sequence ID" value="CAX60797.1"/>
    <property type="molecule type" value="Genomic_DNA"/>
</dbReference>
<name>D8MVE0_ERWBE</name>
<feature type="compositionally biased region" description="Low complexity" evidence="1">
    <location>
        <begin position="1"/>
        <end position="14"/>
    </location>
</feature>
<dbReference type="eggNOG" id="ENOG5032ZGK">
    <property type="taxonomic scope" value="Bacteria"/>
</dbReference>
<sequence length="117" mass="12355">MTTISSNSLSSIGSGSSGGGSASQVATLNKQITQLQAQLKDLGNDTTLTDEQKSEQQQLIEGQIQMIEAQIAQVEQQQAEKAQEKQSSAKDDTANTISKAADGVNRPTATNTLNVYI</sequence>
<dbReference type="InterPro" id="IPR025577">
    <property type="entry name" value="FlxA"/>
</dbReference>
<gene>
    <name evidence="2" type="ordered locus">EbC_32660</name>
</gene>
<protein>
    <recommendedName>
        <fullName evidence="4">FlxA-like protein</fullName>
    </recommendedName>
</protein>
<dbReference type="GeneID" id="90513226"/>
<evidence type="ECO:0000313" key="2">
    <source>
        <dbReference type="EMBL" id="CAX60797.1"/>
    </source>
</evidence>
<evidence type="ECO:0000313" key="3">
    <source>
        <dbReference type="Proteomes" id="UP000008793"/>
    </source>
</evidence>
<feature type="compositionally biased region" description="Basic and acidic residues" evidence="1">
    <location>
        <begin position="81"/>
        <end position="93"/>
    </location>
</feature>
<organism evidence="3">
    <name type="scientific">Erwinia billingiae (strain Eb661)</name>
    <dbReference type="NCBI Taxonomy" id="634500"/>
    <lineage>
        <taxon>Bacteria</taxon>
        <taxon>Pseudomonadati</taxon>
        <taxon>Pseudomonadota</taxon>
        <taxon>Gammaproteobacteria</taxon>
        <taxon>Enterobacterales</taxon>
        <taxon>Erwiniaceae</taxon>
        <taxon>Erwinia</taxon>
    </lineage>
</organism>
<keyword evidence="3" id="KW-1185">Reference proteome</keyword>
<dbReference type="Pfam" id="PF14282">
    <property type="entry name" value="FlxA"/>
    <property type="match status" value="1"/>
</dbReference>
<dbReference type="AlphaFoldDB" id="D8MVE0"/>